<dbReference type="InterPro" id="IPR007276">
    <property type="entry name" value="Nop14"/>
</dbReference>
<proteinExistence type="inferred from homology"/>
<feature type="region of interest" description="Disordered" evidence="7">
    <location>
        <begin position="1"/>
        <end position="27"/>
    </location>
</feature>
<dbReference type="GO" id="GO:0032040">
    <property type="term" value="C:small-subunit processome"/>
    <property type="evidence" value="ECO:0007669"/>
    <property type="project" value="InterPro"/>
</dbReference>
<feature type="compositionally biased region" description="Polar residues" evidence="7">
    <location>
        <begin position="1"/>
        <end position="13"/>
    </location>
</feature>
<comment type="function">
    <text evidence="6">Involved in nucleolar processing of pre-18S ribosomal RNA. Has a role in the nuclear export of 40S pre-ribosomal subunit to the cytoplasm.</text>
</comment>
<sequence length="312" mass="35875">MVKISRPTSNNDSAAKKKKNKKKINPNAIAMKVKAPVAKPNPFETIWSRRKFDILGKKRKGEERRIGLARSIAIEKRKKTLLKDYERSGKSSVFVDKRIGEQNEELGEFDKAILRSQREMRVKLSKKSKYNLSDGEEDEFEIQDDRLYPERDDFEDEVPFDEEDGDATEAEKRSLILKQLSANGTPSAHGTGVEGEENRQKTKKEVYDEIISKSKFFKAEKAKDKEENDQLIKKLDEQFTSLSSKSISNQMNVVNDVTSKNIMNMNSSKVETDQGQDDDYDKLLNVMVLDMRAAHQIGQKLLKKLHKKKKKD</sequence>
<accession>A0AA35UWM1</accession>
<keyword evidence="9" id="KW-1185">Reference proteome</keyword>
<comment type="similarity">
    <text evidence="2">Belongs to the NOP14 family.</text>
</comment>
<evidence type="ECO:0000256" key="6">
    <source>
        <dbReference type="ARBA" id="ARBA00024695"/>
    </source>
</evidence>
<evidence type="ECO:0000256" key="5">
    <source>
        <dbReference type="ARBA" id="ARBA00023242"/>
    </source>
</evidence>
<dbReference type="GO" id="GO:0030490">
    <property type="term" value="P:maturation of SSU-rRNA"/>
    <property type="evidence" value="ECO:0007669"/>
    <property type="project" value="TreeGrafter"/>
</dbReference>
<feature type="compositionally biased region" description="Basic and acidic residues" evidence="7">
    <location>
        <begin position="196"/>
        <end position="205"/>
    </location>
</feature>
<protein>
    <recommendedName>
        <fullName evidence="10">Nucleolar protein 14</fullName>
    </recommendedName>
</protein>
<dbReference type="PANTHER" id="PTHR23183:SF0">
    <property type="entry name" value="NUCLEOLAR PROTEIN 14"/>
    <property type="match status" value="1"/>
</dbReference>
<feature type="region of interest" description="Disordered" evidence="7">
    <location>
        <begin position="126"/>
        <end position="205"/>
    </location>
</feature>
<organism evidence="8 9">
    <name type="scientific">Lactuca saligna</name>
    <name type="common">Willowleaf lettuce</name>
    <dbReference type="NCBI Taxonomy" id="75948"/>
    <lineage>
        <taxon>Eukaryota</taxon>
        <taxon>Viridiplantae</taxon>
        <taxon>Streptophyta</taxon>
        <taxon>Embryophyta</taxon>
        <taxon>Tracheophyta</taxon>
        <taxon>Spermatophyta</taxon>
        <taxon>Magnoliopsida</taxon>
        <taxon>eudicotyledons</taxon>
        <taxon>Gunneridae</taxon>
        <taxon>Pentapetalae</taxon>
        <taxon>asterids</taxon>
        <taxon>campanulids</taxon>
        <taxon>Asterales</taxon>
        <taxon>Asteraceae</taxon>
        <taxon>Cichorioideae</taxon>
        <taxon>Cichorieae</taxon>
        <taxon>Lactucinae</taxon>
        <taxon>Lactuca</taxon>
    </lineage>
</organism>
<evidence type="ECO:0000256" key="7">
    <source>
        <dbReference type="SAM" id="MobiDB-lite"/>
    </source>
</evidence>
<evidence type="ECO:0000256" key="3">
    <source>
        <dbReference type="ARBA" id="ARBA00022517"/>
    </source>
</evidence>
<evidence type="ECO:0000313" key="9">
    <source>
        <dbReference type="Proteomes" id="UP001177003"/>
    </source>
</evidence>
<dbReference type="EMBL" id="OX465086">
    <property type="protein sequence ID" value="CAI9260120.1"/>
    <property type="molecule type" value="Genomic_DNA"/>
</dbReference>
<dbReference type="PANTHER" id="PTHR23183">
    <property type="entry name" value="NOP14"/>
    <property type="match status" value="1"/>
</dbReference>
<evidence type="ECO:0008006" key="10">
    <source>
        <dbReference type="Google" id="ProtNLM"/>
    </source>
</evidence>
<dbReference type="Proteomes" id="UP001177003">
    <property type="component" value="Chromosome 0"/>
</dbReference>
<keyword evidence="5" id="KW-0539">Nucleus</keyword>
<keyword evidence="3" id="KW-0690">Ribosome biogenesis</keyword>
<name>A0AA35UWM1_LACSI</name>
<dbReference type="Pfam" id="PF04147">
    <property type="entry name" value="Nop14"/>
    <property type="match status" value="1"/>
</dbReference>
<feature type="compositionally biased region" description="Acidic residues" evidence="7">
    <location>
        <begin position="152"/>
        <end position="168"/>
    </location>
</feature>
<reference evidence="8" key="1">
    <citation type="submission" date="2023-04" db="EMBL/GenBank/DDBJ databases">
        <authorList>
            <person name="Vijverberg K."/>
            <person name="Xiong W."/>
            <person name="Schranz E."/>
        </authorList>
    </citation>
    <scope>NUCLEOTIDE SEQUENCE</scope>
</reference>
<evidence type="ECO:0000256" key="4">
    <source>
        <dbReference type="ARBA" id="ARBA00022552"/>
    </source>
</evidence>
<keyword evidence="4" id="KW-0698">rRNA processing</keyword>
<evidence type="ECO:0000256" key="2">
    <source>
        <dbReference type="ARBA" id="ARBA00007466"/>
    </source>
</evidence>
<gene>
    <name evidence="8" type="ORF">LSALG_LOCUS969</name>
</gene>
<evidence type="ECO:0000256" key="1">
    <source>
        <dbReference type="ARBA" id="ARBA00004604"/>
    </source>
</evidence>
<dbReference type="GO" id="GO:0030692">
    <property type="term" value="C:Noc4p-Nop14p complex"/>
    <property type="evidence" value="ECO:0007669"/>
    <property type="project" value="TreeGrafter"/>
</dbReference>
<evidence type="ECO:0000313" key="8">
    <source>
        <dbReference type="EMBL" id="CAI9260120.1"/>
    </source>
</evidence>
<comment type="subcellular location">
    <subcellularLocation>
        <location evidence="1">Nucleus</location>
        <location evidence="1">Nucleolus</location>
    </subcellularLocation>
</comment>
<dbReference type="AlphaFoldDB" id="A0AA35UWM1"/>